<dbReference type="InterPro" id="IPR007630">
    <property type="entry name" value="RNA_pol_sigma70_r4"/>
</dbReference>
<proteinExistence type="predicted"/>
<comment type="caution">
    <text evidence="6">The sequence shown here is derived from an EMBL/GenBank/DDBJ whole genome shotgun (WGS) entry which is preliminary data.</text>
</comment>
<organism evidence="6">
    <name type="scientific">Treponema denticola H-22</name>
    <dbReference type="NCBI Taxonomy" id="999432"/>
    <lineage>
        <taxon>Bacteria</taxon>
        <taxon>Pseudomonadati</taxon>
        <taxon>Spirochaetota</taxon>
        <taxon>Spirochaetia</taxon>
        <taxon>Spirochaetales</taxon>
        <taxon>Treponemataceae</taxon>
        <taxon>Treponema</taxon>
    </lineage>
</organism>
<dbReference type="InterPro" id="IPR036388">
    <property type="entry name" value="WH-like_DNA-bd_sf"/>
</dbReference>
<dbReference type="InterPro" id="IPR000943">
    <property type="entry name" value="RNA_pol_sigma70"/>
</dbReference>
<dbReference type="SUPFAM" id="SSF88659">
    <property type="entry name" value="Sigma3 and sigma4 domains of RNA polymerase sigma factors"/>
    <property type="match status" value="2"/>
</dbReference>
<dbReference type="InterPro" id="IPR007627">
    <property type="entry name" value="RNA_pol_sigma70_r2"/>
</dbReference>
<dbReference type="NCBIfam" id="TIGR02937">
    <property type="entry name" value="sigma70-ECF"/>
    <property type="match status" value="1"/>
</dbReference>
<dbReference type="Pfam" id="PF00140">
    <property type="entry name" value="Sigma70_r1_2"/>
    <property type="match status" value="1"/>
</dbReference>
<dbReference type="PANTHER" id="PTHR30603">
    <property type="entry name" value="RNA POLYMERASE SIGMA FACTOR RPO"/>
    <property type="match status" value="1"/>
</dbReference>
<sequence>MTENLLLQYIKDSKKYPLLSAEQEAELADEVKKGNTEAIEILVTSNLRLVIKMAKKFSSNENQILELIQEGNMGLMKAASKFSKSFKVRFSSYAAWWIKQSFIRYLNSADKVIKLPVRKEALIRQVNKEEENYKIKYGILPSYSQLAEIMKEKVDIIAQIKSFNYTDICSLDDPVDNERSANLYDFIPCNTYNPEEEFIDNEFKEKLNKCLEILNDREKDVLRNRYGLDGTMTSTTFAVLGKKYSISAESIRQTQLRALKKLRADTNKIKAMVSV</sequence>
<dbReference type="GO" id="GO:0003677">
    <property type="term" value="F:DNA binding"/>
    <property type="evidence" value="ECO:0007669"/>
    <property type="project" value="UniProtKB-KW"/>
</dbReference>
<dbReference type="AlphaFoldDB" id="A0A0E2E3P6"/>
<dbReference type="InterPro" id="IPR013324">
    <property type="entry name" value="RNA_pol_sigma_r3/r4-like"/>
</dbReference>
<keyword evidence="3" id="KW-0238">DNA-binding</keyword>
<reference evidence="6" key="1">
    <citation type="submission" date="2012-01" db="EMBL/GenBank/DDBJ databases">
        <title>The Genome Sequence of Treponema denticola H-22.</title>
        <authorList>
            <consortium name="The Broad Institute Genome Sequencing Platform"/>
            <person name="Earl A."/>
            <person name="Ward D."/>
            <person name="Feldgarden M."/>
            <person name="Gevers D."/>
            <person name="Blanton J.M."/>
            <person name="Fenno C.J."/>
            <person name="Baranova O.V."/>
            <person name="Mathney J."/>
            <person name="Dewhirst F.E."/>
            <person name="Izard J."/>
            <person name="Young S.K."/>
            <person name="Zeng Q."/>
            <person name="Gargeya S."/>
            <person name="Fitzgerald M."/>
            <person name="Haas B."/>
            <person name="Abouelleil A."/>
            <person name="Alvarado L."/>
            <person name="Arachchi H.M."/>
            <person name="Berlin A."/>
            <person name="Chapman S.B."/>
            <person name="Gearin G."/>
            <person name="Goldberg J."/>
            <person name="Griggs A."/>
            <person name="Gujja S."/>
            <person name="Hansen M."/>
            <person name="Heiman D."/>
            <person name="Howarth C."/>
            <person name="Larimer J."/>
            <person name="Lui A."/>
            <person name="MacDonald P.J.P."/>
            <person name="McCowen C."/>
            <person name="Montmayeur A."/>
            <person name="Murphy C."/>
            <person name="Neiman D."/>
            <person name="Pearson M."/>
            <person name="Priest M."/>
            <person name="Roberts A."/>
            <person name="Saif S."/>
            <person name="Shea T."/>
            <person name="Sisk P."/>
            <person name="Stolte C."/>
            <person name="Sykes S."/>
            <person name="Wortman J."/>
            <person name="Nusbaum C."/>
            <person name="Birren B."/>
        </authorList>
    </citation>
    <scope>NUCLEOTIDE SEQUENCE [LARGE SCALE GENOMIC DNA]</scope>
    <source>
        <strain evidence="6">H-22</strain>
    </source>
</reference>
<dbReference type="PRINTS" id="PR00046">
    <property type="entry name" value="SIGMA70FCT"/>
</dbReference>
<keyword evidence="2" id="KW-0731">Sigma factor</keyword>
<name>A0A0E2E3P6_TREDN</name>
<evidence type="ECO:0000256" key="3">
    <source>
        <dbReference type="ARBA" id="ARBA00023125"/>
    </source>
</evidence>
<keyword evidence="1" id="KW-0805">Transcription regulation</keyword>
<dbReference type="InterPro" id="IPR013325">
    <property type="entry name" value="RNA_pol_sigma_r2"/>
</dbReference>
<dbReference type="Pfam" id="PF04542">
    <property type="entry name" value="Sigma70_r2"/>
    <property type="match status" value="1"/>
</dbReference>
<dbReference type="EMBL" id="AGDV01000012">
    <property type="protein sequence ID" value="EMB33142.1"/>
    <property type="molecule type" value="Genomic_DNA"/>
</dbReference>
<dbReference type="SUPFAM" id="SSF88946">
    <property type="entry name" value="Sigma2 domain of RNA polymerase sigma factors"/>
    <property type="match status" value="1"/>
</dbReference>
<keyword evidence="4" id="KW-0804">Transcription</keyword>
<dbReference type="InterPro" id="IPR014284">
    <property type="entry name" value="RNA_pol_sigma-70_dom"/>
</dbReference>
<gene>
    <name evidence="6" type="ORF">HMPREF9726_01503</name>
</gene>
<dbReference type="PROSITE" id="PS00715">
    <property type="entry name" value="SIGMA70_1"/>
    <property type="match status" value="1"/>
</dbReference>
<dbReference type="PATRIC" id="fig|999432.5.peg.1558"/>
<dbReference type="Gene3D" id="1.10.10.10">
    <property type="entry name" value="Winged helix-like DNA-binding domain superfamily/Winged helix DNA-binding domain"/>
    <property type="match status" value="2"/>
</dbReference>
<dbReference type="HOGENOM" id="CLU_014793_3_5_12"/>
<evidence type="ECO:0000259" key="5">
    <source>
        <dbReference type="PROSITE" id="PS00715"/>
    </source>
</evidence>
<dbReference type="Gene3D" id="1.10.601.10">
    <property type="entry name" value="RNA Polymerase Primary Sigma Factor"/>
    <property type="match status" value="1"/>
</dbReference>
<dbReference type="Pfam" id="PF04545">
    <property type="entry name" value="Sigma70_r4"/>
    <property type="match status" value="1"/>
</dbReference>
<evidence type="ECO:0000256" key="2">
    <source>
        <dbReference type="ARBA" id="ARBA00023082"/>
    </source>
</evidence>
<dbReference type="RefSeq" id="WP_002684611.1">
    <property type="nucleotide sequence ID" value="NZ_CM001795.1"/>
</dbReference>
<protein>
    <submittedName>
        <fullName evidence="6">Sigma-70 family RNA polymerase sigma factor</fullName>
    </submittedName>
</protein>
<evidence type="ECO:0000256" key="4">
    <source>
        <dbReference type="ARBA" id="ARBA00023163"/>
    </source>
</evidence>
<dbReference type="PANTHER" id="PTHR30603:SF47">
    <property type="entry name" value="RNA POLYMERASE SIGMA FACTOR SIGD, CHLOROPLASTIC"/>
    <property type="match status" value="1"/>
</dbReference>
<dbReference type="GO" id="GO:0016987">
    <property type="term" value="F:sigma factor activity"/>
    <property type="evidence" value="ECO:0007669"/>
    <property type="project" value="UniProtKB-KW"/>
</dbReference>
<dbReference type="CDD" id="cd06171">
    <property type="entry name" value="Sigma70_r4"/>
    <property type="match status" value="1"/>
</dbReference>
<dbReference type="InterPro" id="IPR050239">
    <property type="entry name" value="Sigma-70_RNA_pol_init_factors"/>
</dbReference>
<evidence type="ECO:0000313" key="6">
    <source>
        <dbReference type="EMBL" id="EMB33142.1"/>
    </source>
</evidence>
<dbReference type="InterPro" id="IPR009042">
    <property type="entry name" value="RNA_pol_sigma70_r1_2"/>
</dbReference>
<feature type="domain" description="RNA polymerase sigma-70" evidence="5">
    <location>
        <begin position="66"/>
        <end position="79"/>
    </location>
</feature>
<dbReference type="Proteomes" id="UP000011705">
    <property type="component" value="Chromosome"/>
</dbReference>
<evidence type="ECO:0000256" key="1">
    <source>
        <dbReference type="ARBA" id="ARBA00023015"/>
    </source>
</evidence>
<dbReference type="GO" id="GO:0006352">
    <property type="term" value="P:DNA-templated transcription initiation"/>
    <property type="evidence" value="ECO:0007669"/>
    <property type="project" value="InterPro"/>
</dbReference>
<accession>A0A0E2E3P6</accession>